<dbReference type="EMBL" id="LAZR01060990">
    <property type="protein sequence ID" value="KKK64516.1"/>
    <property type="molecule type" value="Genomic_DNA"/>
</dbReference>
<organism evidence="1">
    <name type="scientific">marine sediment metagenome</name>
    <dbReference type="NCBI Taxonomy" id="412755"/>
    <lineage>
        <taxon>unclassified sequences</taxon>
        <taxon>metagenomes</taxon>
        <taxon>ecological metagenomes</taxon>
    </lineage>
</organism>
<accession>A0A0F8ZX24</accession>
<feature type="non-terminal residue" evidence="1">
    <location>
        <position position="63"/>
    </location>
</feature>
<proteinExistence type="predicted"/>
<dbReference type="AlphaFoldDB" id="A0A0F8ZX24"/>
<comment type="caution">
    <text evidence="1">The sequence shown here is derived from an EMBL/GenBank/DDBJ whole genome shotgun (WGS) entry which is preliminary data.</text>
</comment>
<sequence>MDLTYFKRYRMEIELAGQDLSRVELPADYRFLAWDESLLDAFAEAKYRSFRGEIDSNVFPCLG</sequence>
<evidence type="ECO:0000313" key="1">
    <source>
        <dbReference type="EMBL" id="KKK64516.1"/>
    </source>
</evidence>
<gene>
    <name evidence="1" type="ORF">LCGC14_2983410</name>
</gene>
<reference evidence="1" key="1">
    <citation type="journal article" date="2015" name="Nature">
        <title>Complex archaea that bridge the gap between prokaryotes and eukaryotes.</title>
        <authorList>
            <person name="Spang A."/>
            <person name="Saw J.H."/>
            <person name="Jorgensen S.L."/>
            <person name="Zaremba-Niedzwiedzka K."/>
            <person name="Martijn J."/>
            <person name="Lind A.E."/>
            <person name="van Eijk R."/>
            <person name="Schleper C."/>
            <person name="Guy L."/>
            <person name="Ettema T.J."/>
        </authorList>
    </citation>
    <scope>NUCLEOTIDE SEQUENCE</scope>
</reference>
<name>A0A0F8ZX24_9ZZZZ</name>
<protein>
    <submittedName>
        <fullName evidence="1">Uncharacterized protein</fullName>
    </submittedName>
</protein>